<dbReference type="PANTHER" id="PTHR43630">
    <property type="entry name" value="POLY-BETA-1,6-N-ACETYL-D-GLUCOSAMINE SYNTHASE"/>
    <property type="match status" value="1"/>
</dbReference>
<evidence type="ECO:0000313" key="3">
    <source>
        <dbReference type="EMBL" id="OGK30433.1"/>
    </source>
</evidence>
<evidence type="ECO:0000259" key="2">
    <source>
        <dbReference type="Pfam" id="PF00535"/>
    </source>
</evidence>
<dbReference type="Proteomes" id="UP000177199">
    <property type="component" value="Unassembled WGS sequence"/>
</dbReference>
<evidence type="ECO:0000256" key="1">
    <source>
        <dbReference type="SAM" id="Phobius"/>
    </source>
</evidence>
<dbReference type="CDD" id="cd02511">
    <property type="entry name" value="Beta4Glucosyltransferase"/>
    <property type="match status" value="1"/>
</dbReference>
<gene>
    <name evidence="3" type="ORF">A3F29_00305</name>
</gene>
<dbReference type="PANTHER" id="PTHR43630:SF2">
    <property type="entry name" value="GLYCOSYLTRANSFERASE"/>
    <property type="match status" value="1"/>
</dbReference>
<evidence type="ECO:0000313" key="4">
    <source>
        <dbReference type="Proteomes" id="UP000177199"/>
    </source>
</evidence>
<dbReference type="InterPro" id="IPR001173">
    <property type="entry name" value="Glyco_trans_2-like"/>
</dbReference>
<dbReference type="Pfam" id="PF00535">
    <property type="entry name" value="Glycos_transf_2"/>
    <property type="match status" value="1"/>
</dbReference>
<feature type="transmembrane region" description="Helical" evidence="1">
    <location>
        <begin position="232"/>
        <end position="251"/>
    </location>
</feature>
<dbReference type="AlphaFoldDB" id="A0A1F7HH71"/>
<comment type="caution">
    <text evidence="3">The sequence shown here is derived from an EMBL/GenBank/DDBJ whole genome shotgun (WGS) entry which is preliminary data.</text>
</comment>
<feature type="domain" description="Glycosyltransferase 2-like" evidence="2">
    <location>
        <begin position="14"/>
        <end position="154"/>
    </location>
</feature>
<accession>A0A1F7HH71</accession>
<protein>
    <recommendedName>
        <fullName evidence="2">Glycosyltransferase 2-like domain-containing protein</fullName>
    </recommendedName>
</protein>
<reference evidence="3 4" key="1">
    <citation type="journal article" date="2016" name="Nat. Commun.">
        <title>Thousands of microbial genomes shed light on interconnected biogeochemical processes in an aquifer system.</title>
        <authorList>
            <person name="Anantharaman K."/>
            <person name="Brown C.T."/>
            <person name="Hug L.A."/>
            <person name="Sharon I."/>
            <person name="Castelle C.J."/>
            <person name="Probst A.J."/>
            <person name="Thomas B.C."/>
            <person name="Singh A."/>
            <person name="Wilkins M.J."/>
            <person name="Karaoz U."/>
            <person name="Brodie E.L."/>
            <person name="Williams K.H."/>
            <person name="Hubbard S.S."/>
            <person name="Banfield J.F."/>
        </authorList>
    </citation>
    <scope>NUCLEOTIDE SEQUENCE [LARGE SCALE GENOMIC DNA]</scope>
</reference>
<keyword evidence="1" id="KW-0812">Transmembrane</keyword>
<dbReference type="EMBL" id="MFZV01000044">
    <property type="protein sequence ID" value="OGK30433.1"/>
    <property type="molecule type" value="Genomic_DNA"/>
</dbReference>
<keyword evidence="1" id="KW-1133">Transmembrane helix</keyword>
<keyword evidence="1" id="KW-0472">Membrane</keyword>
<dbReference type="InterPro" id="IPR029044">
    <property type="entry name" value="Nucleotide-diphossugar_trans"/>
</dbReference>
<name>A0A1F7HH71_9BACT</name>
<proteinExistence type="predicted"/>
<sequence>MLKQICLNKMAKISVVISAFNEERKIEDCLKSASFADEIIFVDGSSTDNTVKIAKKYTSKIFVRENNPMLNVNKNFGFLKALNEWVLSLDADERVTPELAKEIESSIANHKSSIVGYWIPRKNIIFGKWIQHSGWYPDHQLRVFRKGRGKFEEKHVHEMVKVDGKLGYLTSPILHYNYENVSQFLRKLETYTQNEADQLFESGYTFDFRDAMRFPTKEFLSRFFARKGYKDGLAGLVLSIFMAFYHFTIFVRMWELRKFKDIPDKDFLRTTEKEILSTGKEIKFWIKKEKRDLEKNPIKKILYKISS</sequence>
<dbReference type="Gene3D" id="3.90.550.10">
    <property type="entry name" value="Spore Coat Polysaccharide Biosynthesis Protein SpsA, Chain A"/>
    <property type="match status" value="1"/>
</dbReference>
<organism evidence="3 4">
    <name type="scientific">Candidatus Roizmanbacteria bacterium RIFCSPHIGHO2_12_FULL_33_9</name>
    <dbReference type="NCBI Taxonomy" id="1802045"/>
    <lineage>
        <taxon>Bacteria</taxon>
        <taxon>Candidatus Roizmaniibacteriota</taxon>
    </lineage>
</organism>
<dbReference type="SUPFAM" id="SSF53448">
    <property type="entry name" value="Nucleotide-diphospho-sugar transferases"/>
    <property type="match status" value="1"/>
</dbReference>